<sequence length="186" mass="21079">MYADDTSIVYIQQALQQSARGKSGPLFQFDVHDDVRLVNDASVEKEESHAGKVLLRSWYERNKHIFPARLAYTAKPGNSSLLYANEGRTDTFSPAFPRPSTYEAAYLMGNLCKLRIRSRLKLAQRKREKHAKINSLAATAESSDVVLVHSTIHRDYVYMDRNSWRTALSKTRSVEGTTVVISPDNE</sequence>
<protein>
    <recommendedName>
        <fullName evidence="2">Protein FAM50 homolog</fullName>
    </recommendedName>
</protein>
<dbReference type="GO" id="GO:0005634">
    <property type="term" value="C:nucleus"/>
    <property type="evidence" value="ECO:0007669"/>
    <property type="project" value="InterPro"/>
</dbReference>
<dbReference type="AlphaFoldDB" id="A0A653BE53"/>
<evidence type="ECO:0000313" key="4">
    <source>
        <dbReference type="EMBL" id="VEN33763.1"/>
    </source>
</evidence>
<dbReference type="Proteomes" id="UP000410492">
    <property type="component" value="Unassembled WGS sequence"/>
</dbReference>
<organism evidence="4 5">
    <name type="scientific">Callosobruchus maculatus</name>
    <name type="common">Southern cowpea weevil</name>
    <name type="synonym">Pulse bruchid</name>
    <dbReference type="NCBI Taxonomy" id="64391"/>
    <lineage>
        <taxon>Eukaryota</taxon>
        <taxon>Metazoa</taxon>
        <taxon>Ecdysozoa</taxon>
        <taxon>Arthropoda</taxon>
        <taxon>Hexapoda</taxon>
        <taxon>Insecta</taxon>
        <taxon>Pterygota</taxon>
        <taxon>Neoptera</taxon>
        <taxon>Endopterygota</taxon>
        <taxon>Coleoptera</taxon>
        <taxon>Polyphaga</taxon>
        <taxon>Cucujiformia</taxon>
        <taxon>Chrysomeloidea</taxon>
        <taxon>Chrysomelidae</taxon>
        <taxon>Bruchinae</taxon>
        <taxon>Bruchini</taxon>
        <taxon>Callosobruchus</taxon>
    </lineage>
</organism>
<proteinExistence type="inferred from homology"/>
<evidence type="ECO:0000256" key="1">
    <source>
        <dbReference type="ARBA" id="ARBA00009980"/>
    </source>
</evidence>
<dbReference type="OrthoDB" id="1562195at2759"/>
<accession>A0A653BE53</accession>
<evidence type="ECO:0000313" key="5">
    <source>
        <dbReference type="Proteomes" id="UP000410492"/>
    </source>
</evidence>
<dbReference type="InterPro" id="IPR007005">
    <property type="entry name" value="XAP5"/>
</dbReference>
<dbReference type="GO" id="GO:0006325">
    <property type="term" value="P:chromatin organization"/>
    <property type="evidence" value="ECO:0007669"/>
    <property type="project" value="TreeGrafter"/>
</dbReference>
<keyword evidence="5" id="KW-1185">Reference proteome</keyword>
<dbReference type="Pfam" id="PF04921">
    <property type="entry name" value="XAP5"/>
    <property type="match status" value="1"/>
</dbReference>
<dbReference type="InterPro" id="IPR048337">
    <property type="entry name" value="FAM50A/XAP5_C"/>
</dbReference>
<evidence type="ECO:0000259" key="3">
    <source>
        <dbReference type="Pfam" id="PF04921"/>
    </source>
</evidence>
<dbReference type="PANTHER" id="PTHR12722:SF0">
    <property type="entry name" value="PROTEIN FAM50A"/>
    <property type="match status" value="1"/>
</dbReference>
<name>A0A653BE53_CALMS</name>
<feature type="domain" description="FAM50A/XAP5 C-terminal" evidence="3">
    <location>
        <begin position="17"/>
        <end position="70"/>
    </location>
</feature>
<comment type="similarity">
    <text evidence="1">Belongs to the FAM50 family.</text>
</comment>
<reference evidence="4 5" key="1">
    <citation type="submission" date="2019-01" db="EMBL/GenBank/DDBJ databases">
        <authorList>
            <person name="Sayadi A."/>
        </authorList>
    </citation>
    <scope>NUCLEOTIDE SEQUENCE [LARGE SCALE GENOMIC DNA]</scope>
</reference>
<gene>
    <name evidence="4" type="ORF">CALMAC_LOCUS198</name>
</gene>
<dbReference type="PANTHER" id="PTHR12722">
    <property type="entry name" value="XAP-5 PROTEIN-RELATED"/>
    <property type="match status" value="1"/>
</dbReference>
<dbReference type="EMBL" id="CAACVG010000220">
    <property type="protein sequence ID" value="VEN33763.1"/>
    <property type="molecule type" value="Genomic_DNA"/>
</dbReference>
<evidence type="ECO:0000256" key="2">
    <source>
        <dbReference type="ARBA" id="ARBA00016617"/>
    </source>
</evidence>